<dbReference type="Gene3D" id="2.60.40.4070">
    <property type="match status" value="1"/>
</dbReference>
<gene>
    <name evidence="2" type="ORF">METZ01_LOCUS346493</name>
</gene>
<proteinExistence type="predicted"/>
<dbReference type="EMBL" id="UINC01119654">
    <property type="protein sequence ID" value="SVC93639.1"/>
    <property type="molecule type" value="Genomic_DNA"/>
</dbReference>
<dbReference type="AlphaFoldDB" id="A0A382R7D7"/>
<dbReference type="Pfam" id="PF13620">
    <property type="entry name" value="CarboxypepD_reg"/>
    <property type="match status" value="1"/>
</dbReference>
<name>A0A382R7D7_9ZZZZ</name>
<dbReference type="NCBIfam" id="TIGR04183">
    <property type="entry name" value="Por_Secre_tail"/>
    <property type="match status" value="1"/>
</dbReference>
<evidence type="ECO:0000259" key="1">
    <source>
        <dbReference type="Pfam" id="PF13860"/>
    </source>
</evidence>
<reference evidence="2" key="1">
    <citation type="submission" date="2018-05" db="EMBL/GenBank/DDBJ databases">
        <authorList>
            <person name="Lanie J.A."/>
            <person name="Ng W.-L."/>
            <person name="Kazmierczak K.M."/>
            <person name="Andrzejewski T.M."/>
            <person name="Davidsen T.M."/>
            <person name="Wayne K.J."/>
            <person name="Tettelin H."/>
            <person name="Glass J.I."/>
            <person name="Rusch D."/>
            <person name="Podicherti R."/>
            <person name="Tsui H.-C.T."/>
            <person name="Winkler M.E."/>
        </authorList>
    </citation>
    <scope>NUCLEOTIDE SEQUENCE</scope>
</reference>
<sequence length="261" mass="27616">MVLAAASASSAILIDGVVRDQNGQVVEGALVSITSEESGASASAITGSGGKYLIDLNRPDATAVLGIAERPSASALFQNYPNPFNPETIIAFQLETTAPTTLEIYNSIGQSIRTLVDEPLGVGLHRFRWNATDDNGQGVAAGTYFYHLTSDRFVETGKMTLLDGRKGTMAIESASLMRVTSAEPQQAGKALADSDFFTITVTGDGFFDYERSGVAVDEDLSLDILVNSSTDLGMVRLALTDAPVDDADAVLVTINTVDIRR</sequence>
<dbReference type="InterPro" id="IPR008969">
    <property type="entry name" value="CarboxyPept-like_regulatory"/>
</dbReference>
<organism evidence="2">
    <name type="scientific">marine metagenome</name>
    <dbReference type="NCBI Taxonomy" id="408172"/>
    <lineage>
        <taxon>unclassified sequences</taxon>
        <taxon>metagenomes</taxon>
        <taxon>ecological metagenomes</taxon>
    </lineage>
</organism>
<dbReference type="InterPro" id="IPR025965">
    <property type="entry name" value="FlgD/Vpr_Ig-like"/>
</dbReference>
<dbReference type="InterPro" id="IPR026444">
    <property type="entry name" value="Secre_tail"/>
</dbReference>
<accession>A0A382R7D7</accession>
<protein>
    <recommendedName>
        <fullName evidence="1">FlgD/Vpr Ig-like domain-containing protein</fullName>
    </recommendedName>
</protein>
<feature type="domain" description="FlgD/Vpr Ig-like" evidence="1">
    <location>
        <begin position="87"/>
        <end position="149"/>
    </location>
</feature>
<feature type="non-terminal residue" evidence="2">
    <location>
        <position position="261"/>
    </location>
</feature>
<evidence type="ECO:0000313" key="2">
    <source>
        <dbReference type="EMBL" id="SVC93639.1"/>
    </source>
</evidence>
<dbReference type="Pfam" id="PF13860">
    <property type="entry name" value="FlgD_ig"/>
    <property type="match status" value="1"/>
</dbReference>
<dbReference type="SUPFAM" id="SSF49464">
    <property type="entry name" value="Carboxypeptidase regulatory domain-like"/>
    <property type="match status" value="1"/>
</dbReference>